<dbReference type="GO" id="GO:0003677">
    <property type="term" value="F:DNA binding"/>
    <property type="evidence" value="ECO:0007669"/>
    <property type="project" value="InterPro"/>
</dbReference>
<dbReference type="OrthoDB" id="9803128at2"/>
<dbReference type="GO" id="GO:0016779">
    <property type="term" value="F:nucleotidyltransferase activity"/>
    <property type="evidence" value="ECO:0007669"/>
    <property type="project" value="UniProtKB-KW"/>
</dbReference>
<evidence type="ECO:0000259" key="10">
    <source>
        <dbReference type="PROSITE" id="PS50943"/>
    </source>
</evidence>
<organism evidence="11 12">
    <name type="scientific">Calidifontibacter indicus</name>
    <dbReference type="NCBI Taxonomy" id="419650"/>
    <lineage>
        <taxon>Bacteria</taxon>
        <taxon>Bacillati</taxon>
        <taxon>Actinomycetota</taxon>
        <taxon>Actinomycetes</taxon>
        <taxon>Micrococcales</taxon>
        <taxon>Dermacoccaceae</taxon>
        <taxon>Calidifontibacter</taxon>
    </lineage>
</organism>
<dbReference type="GO" id="GO:0046872">
    <property type="term" value="F:metal ion binding"/>
    <property type="evidence" value="ECO:0007669"/>
    <property type="project" value="UniProtKB-KW"/>
</dbReference>
<keyword evidence="2" id="KW-1277">Toxin-antitoxin system</keyword>
<dbReference type="InterPro" id="IPR001387">
    <property type="entry name" value="Cro/C1-type_HTH"/>
</dbReference>
<dbReference type="GO" id="GO:0005524">
    <property type="term" value="F:ATP binding"/>
    <property type="evidence" value="ECO:0007669"/>
    <property type="project" value="UniProtKB-KW"/>
</dbReference>
<dbReference type="SMART" id="SM00530">
    <property type="entry name" value="HTH_XRE"/>
    <property type="match status" value="1"/>
</dbReference>
<protein>
    <recommendedName>
        <fullName evidence="10">HTH cro/C1-type domain-containing protein</fullName>
    </recommendedName>
</protein>
<dbReference type="InterPro" id="IPR002934">
    <property type="entry name" value="Polymerase_NTP_transf_dom"/>
</dbReference>
<evidence type="ECO:0000256" key="4">
    <source>
        <dbReference type="ARBA" id="ARBA00022695"/>
    </source>
</evidence>
<dbReference type="Pfam" id="PF01909">
    <property type="entry name" value="NTP_transf_2"/>
    <property type="match status" value="1"/>
</dbReference>
<dbReference type="PROSITE" id="PS50943">
    <property type="entry name" value="HTH_CROC1"/>
    <property type="match status" value="1"/>
</dbReference>
<keyword evidence="3" id="KW-0808">Transferase</keyword>
<reference evidence="11 12" key="1">
    <citation type="submission" date="2018-08" db="EMBL/GenBank/DDBJ databases">
        <title>Sequencing the genomes of 1000 actinobacteria strains.</title>
        <authorList>
            <person name="Klenk H.-P."/>
        </authorList>
    </citation>
    <scope>NUCLEOTIDE SEQUENCE [LARGE SCALE GENOMIC DNA]</scope>
    <source>
        <strain evidence="11 12">DSM 22967</strain>
    </source>
</reference>
<accession>A0A3D9UP95</accession>
<keyword evidence="5" id="KW-0479">Metal-binding</keyword>
<proteinExistence type="inferred from homology"/>
<dbReference type="EMBL" id="QTUA01000001">
    <property type="protein sequence ID" value="REF31262.1"/>
    <property type="molecule type" value="Genomic_DNA"/>
</dbReference>
<dbReference type="PANTHER" id="PTHR33571">
    <property type="entry name" value="SSL8005 PROTEIN"/>
    <property type="match status" value="1"/>
</dbReference>
<dbReference type="AlphaFoldDB" id="A0A3D9UP95"/>
<keyword evidence="12" id="KW-1185">Reference proteome</keyword>
<feature type="domain" description="HTH cro/C1-type" evidence="10">
    <location>
        <begin position="4"/>
        <end position="58"/>
    </location>
</feature>
<evidence type="ECO:0000256" key="2">
    <source>
        <dbReference type="ARBA" id="ARBA00022649"/>
    </source>
</evidence>
<dbReference type="Gene3D" id="3.30.460.10">
    <property type="entry name" value="Beta Polymerase, domain 2"/>
    <property type="match status" value="1"/>
</dbReference>
<dbReference type="Pfam" id="PF01381">
    <property type="entry name" value="HTH_3"/>
    <property type="match status" value="1"/>
</dbReference>
<evidence type="ECO:0000256" key="3">
    <source>
        <dbReference type="ARBA" id="ARBA00022679"/>
    </source>
</evidence>
<evidence type="ECO:0000256" key="6">
    <source>
        <dbReference type="ARBA" id="ARBA00022741"/>
    </source>
</evidence>
<keyword evidence="6" id="KW-0547">Nucleotide-binding</keyword>
<evidence type="ECO:0000313" key="12">
    <source>
        <dbReference type="Proteomes" id="UP000256253"/>
    </source>
</evidence>
<comment type="similarity">
    <text evidence="9">Belongs to the MntA antitoxin family.</text>
</comment>
<keyword evidence="4" id="KW-0548">Nucleotidyltransferase</keyword>
<dbReference type="InterPro" id="IPR043519">
    <property type="entry name" value="NT_sf"/>
</dbReference>
<evidence type="ECO:0000256" key="1">
    <source>
        <dbReference type="ARBA" id="ARBA00001946"/>
    </source>
</evidence>
<dbReference type="SUPFAM" id="SSF47413">
    <property type="entry name" value="lambda repressor-like DNA-binding domains"/>
    <property type="match status" value="1"/>
</dbReference>
<comment type="cofactor">
    <cofactor evidence="1">
        <name>Mg(2+)</name>
        <dbReference type="ChEBI" id="CHEBI:18420"/>
    </cofactor>
</comment>
<keyword evidence="7" id="KW-0067">ATP-binding</keyword>
<dbReference type="SUPFAM" id="SSF81301">
    <property type="entry name" value="Nucleotidyltransferase"/>
    <property type="match status" value="1"/>
</dbReference>
<dbReference type="RefSeq" id="WP_115923130.1">
    <property type="nucleotide sequence ID" value="NZ_QTUA01000001.1"/>
</dbReference>
<dbReference type="CDD" id="cd00093">
    <property type="entry name" value="HTH_XRE"/>
    <property type="match status" value="1"/>
</dbReference>
<dbReference type="CDD" id="cd05403">
    <property type="entry name" value="NT_KNTase_like"/>
    <property type="match status" value="1"/>
</dbReference>
<gene>
    <name evidence="11" type="ORF">DFJ65_2313</name>
</gene>
<sequence length="146" mass="15683">MSTVAELRAAAGISQAELARRSGVAQPNIAAYETGRRRPSPQMLDRLRDALRPRPSELLKHHRAEVLAILSGHGLTSARVFGSVARGDDTPGSDIDLVVEIGRDGDVLDLIDAADELEQLLGCAVDLVTTRALWSGHEIDRTSVPL</sequence>
<evidence type="ECO:0000256" key="5">
    <source>
        <dbReference type="ARBA" id="ARBA00022723"/>
    </source>
</evidence>
<evidence type="ECO:0000313" key="11">
    <source>
        <dbReference type="EMBL" id="REF31262.1"/>
    </source>
</evidence>
<dbReference type="InterPro" id="IPR052038">
    <property type="entry name" value="Type-VII_TA_antitoxin"/>
</dbReference>
<evidence type="ECO:0000256" key="9">
    <source>
        <dbReference type="ARBA" id="ARBA00038276"/>
    </source>
</evidence>
<evidence type="ECO:0000256" key="7">
    <source>
        <dbReference type="ARBA" id="ARBA00022840"/>
    </source>
</evidence>
<dbReference type="Gene3D" id="1.10.260.40">
    <property type="entry name" value="lambda repressor-like DNA-binding domains"/>
    <property type="match status" value="1"/>
</dbReference>
<keyword evidence="8" id="KW-0460">Magnesium</keyword>
<comment type="caution">
    <text evidence="11">The sequence shown here is derived from an EMBL/GenBank/DDBJ whole genome shotgun (WGS) entry which is preliminary data.</text>
</comment>
<dbReference type="PANTHER" id="PTHR33571:SF12">
    <property type="entry name" value="BSL3053 PROTEIN"/>
    <property type="match status" value="1"/>
</dbReference>
<dbReference type="Proteomes" id="UP000256253">
    <property type="component" value="Unassembled WGS sequence"/>
</dbReference>
<evidence type="ECO:0000256" key="8">
    <source>
        <dbReference type="ARBA" id="ARBA00022842"/>
    </source>
</evidence>
<name>A0A3D9UP95_9MICO</name>
<dbReference type="InterPro" id="IPR010982">
    <property type="entry name" value="Lambda_DNA-bd_dom_sf"/>
</dbReference>